<feature type="non-terminal residue" evidence="1">
    <location>
        <position position="1"/>
    </location>
</feature>
<gene>
    <name evidence="1" type="ORF">RFI_23814</name>
</gene>
<name>X6MI57_RETFI</name>
<dbReference type="AlphaFoldDB" id="X6MI57"/>
<feature type="non-terminal residue" evidence="1">
    <location>
        <position position="190"/>
    </location>
</feature>
<organism evidence="1 2">
    <name type="scientific">Reticulomyxa filosa</name>
    <dbReference type="NCBI Taxonomy" id="46433"/>
    <lineage>
        <taxon>Eukaryota</taxon>
        <taxon>Sar</taxon>
        <taxon>Rhizaria</taxon>
        <taxon>Retaria</taxon>
        <taxon>Foraminifera</taxon>
        <taxon>Monothalamids</taxon>
        <taxon>Reticulomyxidae</taxon>
        <taxon>Reticulomyxa</taxon>
    </lineage>
</organism>
<proteinExistence type="predicted"/>
<accession>X6MI57</accession>
<dbReference type="Proteomes" id="UP000023152">
    <property type="component" value="Unassembled WGS sequence"/>
</dbReference>
<sequence length="190" mass="22107">DLQSIRNSVVEKSKPETEKEKNCDWSLFNGDWTKLNSLYQIRIENGKIHYHDGSCFRAFMEEKHDTADATSPVKFVLNAHYKDGTFKGTLSNDGLSIVWNNSSTWIRNGYKKYVGDYLDKNDTQVRILADGTLEHVLDNGQKVSCPYMLMSVDEIGYIFQQKRFRGKICKNVGQWSFIIQWNGGHTWRFY</sequence>
<reference evidence="1 2" key="1">
    <citation type="journal article" date="2013" name="Curr. Biol.">
        <title>The Genome of the Foraminiferan Reticulomyxa filosa.</title>
        <authorList>
            <person name="Glockner G."/>
            <person name="Hulsmann N."/>
            <person name="Schleicher M."/>
            <person name="Noegel A.A."/>
            <person name="Eichinger L."/>
            <person name="Gallinger C."/>
            <person name="Pawlowski J."/>
            <person name="Sierra R."/>
            <person name="Euteneuer U."/>
            <person name="Pillet L."/>
            <person name="Moustafa A."/>
            <person name="Platzer M."/>
            <person name="Groth M."/>
            <person name="Szafranski K."/>
            <person name="Schliwa M."/>
        </authorList>
    </citation>
    <scope>NUCLEOTIDE SEQUENCE [LARGE SCALE GENOMIC DNA]</scope>
</reference>
<keyword evidence="2" id="KW-1185">Reference proteome</keyword>
<comment type="caution">
    <text evidence="1">The sequence shown here is derived from an EMBL/GenBank/DDBJ whole genome shotgun (WGS) entry which is preliminary data.</text>
</comment>
<dbReference type="EMBL" id="ASPP01020541">
    <property type="protein sequence ID" value="ETO13554.1"/>
    <property type="molecule type" value="Genomic_DNA"/>
</dbReference>
<evidence type="ECO:0000313" key="2">
    <source>
        <dbReference type="Proteomes" id="UP000023152"/>
    </source>
</evidence>
<evidence type="ECO:0000313" key="1">
    <source>
        <dbReference type="EMBL" id="ETO13554.1"/>
    </source>
</evidence>
<protein>
    <submittedName>
        <fullName evidence="1">Uncharacterized protein</fullName>
    </submittedName>
</protein>